<accession>A0A1I5BI24</accession>
<proteinExistence type="predicted"/>
<name>A0A1I5BI24_9FIRM</name>
<evidence type="ECO:0000313" key="2">
    <source>
        <dbReference type="Proteomes" id="UP000198806"/>
    </source>
</evidence>
<protein>
    <submittedName>
        <fullName evidence="1">Uncharacterized protein</fullName>
    </submittedName>
</protein>
<dbReference type="EMBL" id="FOWD01000001">
    <property type="protein sequence ID" value="SFN74310.1"/>
    <property type="molecule type" value="Genomic_DNA"/>
</dbReference>
<dbReference type="RefSeq" id="WP_170847834.1">
    <property type="nucleotide sequence ID" value="NZ_BAABFM010000003.1"/>
</dbReference>
<evidence type="ECO:0000313" key="1">
    <source>
        <dbReference type="EMBL" id="SFN74310.1"/>
    </source>
</evidence>
<dbReference type="Proteomes" id="UP000198806">
    <property type="component" value="Unassembled WGS sequence"/>
</dbReference>
<organism evidence="1 2">
    <name type="scientific">Anaerocolumna aminovalerica</name>
    <dbReference type="NCBI Taxonomy" id="1527"/>
    <lineage>
        <taxon>Bacteria</taxon>
        <taxon>Bacillati</taxon>
        <taxon>Bacillota</taxon>
        <taxon>Clostridia</taxon>
        <taxon>Lachnospirales</taxon>
        <taxon>Lachnospiraceae</taxon>
        <taxon>Anaerocolumna</taxon>
    </lineage>
</organism>
<gene>
    <name evidence="1" type="ORF">SAMN04489757_10119</name>
</gene>
<dbReference type="AlphaFoldDB" id="A0A1I5BI24"/>
<reference evidence="1 2" key="1">
    <citation type="submission" date="2016-10" db="EMBL/GenBank/DDBJ databases">
        <authorList>
            <person name="de Groot N.N."/>
        </authorList>
    </citation>
    <scope>NUCLEOTIDE SEQUENCE [LARGE SCALE GENOMIC DNA]</scope>
    <source>
        <strain evidence="1 2">DSM 1283</strain>
    </source>
</reference>
<sequence length="58" mass="7152">MAKRRRDEYPERQALREMTNGYLKENPVKNGTDFNALILLSWREVWTEKWMRNRLLKV</sequence>
<keyword evidence="2" id="KW-1185">Reference proteome</keyword>